<protein>
    <submittedName>
        <fullName evidence="2">Uncharacterized protein</fullName>
    </submittedName>
</protein>
<dbReference type="EMBL" id="VSRR010007113">
    <property type="protein sequence ID" value="MPC46237.1"/>
    <property type="molecule type" value="Genomic_DNA"/>
</dbReference>
<reference evidence="2 3" key="1">
    <citation type="submission" date="2019-05" db="EMBL/GenBank/DDBJ databases">
        <title>Another draft genome of Portunus trituberculatus and its Hox gene families provides insights of decapod evolution.</title>
        <authorList>
            <person name="Jeong J.-H."/>
            <person name="Song I."/>
            <person name="Kim S."/>
            <person name="Choi T."/>
            <person name="Kim D."/>
            <person name="Ryu S."/>
            <person name="Kim W."/>
        </authorList>
    </citation>
    <scope>NUCLEOTIDE SEQUENCE [LARGE SCALE GENOMIC DNA]</scope>
    <source>
        <tissue evidence="2">Muscle</tissue>
    </source>
</reference>
<evidence type="ECO:0000256" key="1">
    <source>
        <dbReference type="SAM" id="Phobius"/>
    </source>
</evidence>
<evidence type="ECO:0000313" key="3">
    <source>
        <dbReference type="Proteomes" id="UP000324222"/>
    </source>
</evidence>
<keyword evidence="3" id="KW-1185">Reference proteome</keyword>
<evidence type="ECO:0000313" key="2">
    <source>
        <dbReference type="EMBL" id="MPC46237.1"/>
    </source>
</evidence>
<name>A0A5B7FLK0_PORTR</name>
<keyword evidence="1" id="KW-0472">Membrane</keyword>
<comment type="caution">
    <text evidence="2">The sequence shown here is derived from an EMBL/GenBank/DDBJ whole genome shotgun (WGS) entry which is preliminary data.</text>
</comment>
<feature type="transmembrane region" description="Helical" evidence="1">
    <location>
        <begin position="9"/>
        <end position="27"/>
    </location>
</feature>
<dbReference type="AlphaFoldDB" id="A0A5B7FLK0"/>
<sequence length="47" mass="5783">MTRFHIHCFYYMTVVINPFCTITRFYIHSGYYLVIFYSFKNSCRGLK</sequence>
<accession>A0A5B7FLK0</accession>
<gene>
    <name evidence="2" type="ORF">E2C01_039951</name>
</gene>
<proteinExistence type="predicted"/>
<dbReference type="Proteomes" id="UP000324222">
    <property type="component" value="Unassembled WGS sequence"/>
</dbReference>
<organism evidence="2 3">
    <name type="scientific">Portunus trituberculatus</name>
    <name type="common">Swimming crab</name>
    <name type="synonym">Neptunus trituberculatus</name>
    <dbReference type="NCBI Taxonomy" id="210409"/>
    <lineage>
        <taxon>Eukaryota</taxon>
        <taxon>Metazoa</taxon>
        <taxon>Ecdysozoa</taxon>
        <taxon>Arthropoda</taxon>
        <taxon>Crustacea</taxon>
        <taxon>Multicrustacea</taxon>
        <taxon>Malacostraca</taxon>
        <taxon>Eumalacostraca</taxon>
        <taxon>Eucarida</taxon>
        <taxon>Decapoda</taxon>
        <taxon>Pleocyemata</taxon>
        <taxon>Brachyura</taxon>
        <taxon>Eubrachyura</taxon>
        <taxon>Portunoidea</taxon>
        <taxon>Portunidae</taxon>
        <taxon>Portuninae</taxon>
        <taxon>Portunus</taxon>
    </lineage>
</organism>
<keyword evidence="1" id="KW-1133">Transmembrane helix</keyword>
<keyword evidence="1" id="KW-0812">Transmembrane</keyword>